<proteinExistence type="predicted"/>
<gene>
    <name evidence="6" type="primary">LOC115305307</name>
</gene>
<organism evidence="6 7">
    <name type="scientific">Suricata suricatta</name>
    <name type="common">Meerkat</name>
    <dbReference type="NCBI Taxonomy" id="37032"/>
    <lineage>
        <taxon>Eukaryota</taxon>
        <taxon>Metazoa</taxon>
        <taxon>Chordata</taxon>
        <taxon>Craniata</taxon>
        <taxon>Vertebrata</taxon>
        <taxon>Euteleostomi</taxon>
        <taxon>Mammalia</taxon>
        <taxon>Eutheria</taxon>
        <taxon>Laurasiatheria</taxon>
        <taxon>Carnivora</taxon>
        <taxon>Feliformia</taxon>
        <taxon>Herpestidae</taxon>
        <taxon>Suricata</taxon>
    </lineage>
</organism>
<dbReference type="OMA" id="KSCYHFS"/>
<evidence type="ECO:0000256" key="2">
    <source>
        <dbReference type="ARBA" id="ARBA00022692"/>
    </source>
</evidence>
<keyword evidence="2" id="KW-0812">Transmembrane</keyword>
<dbReference type="PANTHER" id="PTHR22800:SF257">
    <property type="entry name" value="C-TYPE LECTIN DOMAIN-CONTAINING PROTEIN"/>
    <property type="match status" value="1"/>
</dbReference>
<reference evidence="6" key="2">
    <citation type="submission" date="2025-08" db="UniProtKB">
        <authorList>
            <consortium name="Ensembl"/>
        </authorList>
    </citation>
    <scope>IDENTIFICATION</scope>
</reference>
<evidence type="ECO:0000256" key="4">
    <source>
        <dbReference type="ARBA" id="ARBA00022989"/>
    </source>
</evidence>
<comment type="subcellular location">
    <subcellularLocation>
        <location evidence="1">Membrane</location>
        <topology evidence="1">Single-pass type II membrane protein</topology>
    </subcellularLocation>
</comment>
<dbReference type="InterPro" id="IPR016187">
    <property type="entry name" value="CTDL_fold"/>
</dbReference>
<dbReference type="GO" id="GO:0045954">
    <property type="term" value="P:positive regulation of natural killer cell mediated cytotoxicity"/>
    <property type="evidence" value="ECO:0007669"/>
    <property type="project" value="TreeGrafter"/>
</dbReference>
<dbReference type="InterPro" id="IPR050919">
    <property type="entry name" value="NKG2/CD94_NK_receptors"/>
</dbReference>
<dbReference type="InterPro" id="IPR016186">
    <property type="entry name" value="C-type_lectin-like/link_sf"/>
</dbReference>
<name>A0A673U2F9_SURSU</name>
<evidence type="ECO:0000256" key="5">
    <source>
        <dbReference type="ARBA" id="ARBA00023136"/>
    </source>
</evidence>
<accession>A0A673U2F9</accession>
<dbReference type="Ensembl" id="ENSSSUT00005018018.1">
    <property type="protein sequence ID" value="ENSSSUP00005015795.1"/>
    <property type="gene ID" value="ENSSSUG00005010211.1"/>
</dbReference>
<evidence type="ECO:0000313" key="7">
    <source>
        <dbReference type="Proteomes" id="UP000472268"/>
    </source>
</evidence>
<dbReference type="GO" id="GO:0016020">
    <property type="term" value="C:membrane"/>
    <property type="evidence" value="ECO:0007669"/>
    <property type="project" value="UniProtKB-SubCell"/>
</dbReference>
<keyword evidence="4" id="KW-1133">Transmembrane helix</keyword>
<evidence type="ECO:0000256" key="3">
    <source>
        <dbReference type="ARBA" id="ARBA00022968"/>
    </source>
</evidence>
<dbReference type="PANTHER" id="PTHR22800">
    <property type="entry name" value="C-TYPE LECTIN PROTEINS"/>
    <property type="match status" value="1"/>
</dbReference>
<reference evidence="6" key="3">
    <citation type="submission" date="2025-09" db="UniProtKB">
        <authorList>
            <consortium name="Ensembl"/>
        </authorList>
    </citation>
    <scope>IDENTIFICATION</scope>
</reference>
<keyword evidence="7" id="KW-1185">Reference proteome</keyword>
<evidence type="ECO:0000313" key="6">
    <source>
        <dbReference type="Ensembl" id="ENSSSUP00005015795.1"/>
    </source>
</evidence>
<reference evidence="6 7" key="1">
    <citation type="submission" date="2019-05" db="EMBL/GenBank/DDBJ databases">
        <title>A Chromosome-scale Meerkat (S. suricatta) Genome Assembly.</title>
        <authorList>
            <person name="Dudchenko O."/>
            <person name="Lieberman Aiden E."/>
            <person name="Tung J."/>
            <person name="Barreiro L.B."/>
            <person name="Clutton-Brock T.H."/>
        </authorList>
    </citation>
    <scope>NUCLEOTIDE SEQUENCE [LARGE SCALE GENOMIC DNA]</scope>
</reference>
<evidence type="ECO:0000256" key="1">
    <source>
        <dbReference type="ARBA" id="ARBA00004606"/>
    </source>
</evidence>
<dbReference type="SUPFAM" id="SSF56436">
    <property type="entry name" value="C-type lectin-like"/>
    <property type="match status" value="1"/>
</dbReference>
<protein>
    <submittedName>
        <fullName evidence="6">Uncharacterized protein</fullName>
    </submittedName>
</protein>
<keyword evidence="5" id="KW-0472">Membrane</keyword>
<sequence>MDKRHSMDKRREFPRHTVALTLGVTCFVLLLASTGLRYMLFHRCSGDMRQDMRETEENVSLSEVEDHSILPPPIAWDEDHDTFQGKWHCCGKSCYHFSKEEKTWEESKVSCQDLQSRLVKIDNKEEQVCLLYST</sequence>
<dbReference type="Gene3D" id="3.10.100.10">
    <property type="entry name" value="Mannose-Binding Protein A, subunit A"/>
    <property type="match status" value="1"/>
</dbReference>
<dbReference type="GO" id="GO:0002223">
    <property type="term" value="P:stimulatory C-type lectin receptor signaling pathway"/>
    <property type="evidence" value="ECO:0007669"/>
    <property type="project" value="TreeGrafter"/>
</dbReference>
<dbReference type="Proteomes" id="UP000472268">
    <property type="component" value="Chromosome 10"/>
</dbReference>
<keyword evidence="3" id="KW-0735">Signal-anchor</keyword>
<dbReference type="AlphaFoldDB" id="A0A673U2F9"/>